<proteinExistence type="predicted"/>
<feature type="transmembrane region" description="Helical" evidence="2">
    <location>
        <begin position="12"/>
        <end position="30"/>
    </location>
</feature>
<evidence type="ECO:0000256" key="1">
    <source>
        <dbReference type="SAM" id="MobiDB-lite"/>
    </source>
</evidence>
<evidence type="ECO:0000256" key="2">
    <source>
        <dbReference type="SAM" id="Phobius"/>
    </source>
</evidence>
<feature type="domain" description="VWFA" evidence="3">
    <location>
        <begin position="435"/>
        <end position="609"/>
    </location>
</feature>
<keyword evidence="4" id="KW-0315">Glutamine amidotransferase</keyword>
<gene>
    <name evidence="4" type="ORF">PZE19_11905</name>
</gene>
<reference evidence="4 5" key="1">
    <citation type="submission" date="2023-03" db="EMBL/GenBank/DDBJ databases">
        <title>Paludisphaera mucosa sp. nov. a novel planctomycete from northern fen.</title>
        <authorList>
            <person name="Ivanova A."/>
        </authorList>
    </citation>
    <scope>NUCLEOTIDE SEQUENCE [LARGE SCALE GENOMIC DNA]</scope>
    <source>
        <strain evidence="4 5">Pla2</strain>
    </source>
</reference>
<comment type="caution">
    <text evidence="4">The sequence shown here is derived from an EMBL/GenBank/DDBJ whole genome shotgun (WGS) entry which is preliminary data.</text>
</comment>
<dbReference type="InterPro" id="IPR010768">
    <property type="entry name" value="GATase1-like"/>
</dbReference>
<sequence>MLGNLSISFGRPLWLVLIPLILIPLIAMGRGGLSGMGRGRRALAILLRAAVVTLIVLALAEMQSVRRSERLTTMFLIDASQSIPREQEKAALDYAAEASRKRRKDDLVGVVVFGASPRVEVPPAPSELNLMGIESSIDAENTDVAAALKLALASFPEDTARRVVILSDGNENRGSLLEQALAAKGLNVQVDVVPIEYHYDKEVLVEKVAIPPDVKKGETVNINVVVRASEPSRGSLQVFQKTDGHTGVAAGNEKPTPVELQRGINVFTLKQLITESNFYTFTAEFTPEAGGGDRRAINNVAEGFTHARGKAQVLLIEGTAGEHAELVKALREKEIEVRTLTAPRIDGSGGVGGDPLPTDVAQLQPFDAVILANVPKEAFTEAQHQLLASNCHDLGAGLIMLGGRDSFGAGGWMNTPVEKALPVDMQIKALKVQGLGAMVLIMHASEIPEGNYWQKVVAKAAINALSTYDYAGMLHWEGQEAWLFTLRPIGSGRPSMLRAVDRMTPGDMPDFDPSLVKAMTGLNAVRDAMSKHIVIISDGDPTPPTPGVLSQLAASKITVTAVLTAAHGSDPGAFSVMQNIARRTKGRFYNVTNPKALPQIYQKEARTISRPLIFEQETPWLAKLQSPITEPVMGLTGALPPISGLVLTSLKENELVEAPILSPLPGGQVNPVLAHWTYGLGRSVAFTSDAGRRWARTWPDWDNYAAFWSQVVRWAMRPAEQGNLTMSVRREDGRIKIAVDALDKEDQFLNFLQIQGNVVDPDLKASPIVLSQTAPGRYEATFEGADRRGNYFVNLGYRGPDKAQGVVSSGISVPYSDEYRELRSNPTTLQTAAGLTDGLEVAWKTAPDGRIDLARTLEGVDHFRRDPGLTIPRAFRPLWPVLLWSAALLFLGDVAVRRIAVDFERAFRKLGEAWRRFRGEEVEVRSDYLDQLKSRKAEVGEQLDRSRFASRFQDADAPEAATAGAAEPPTSAPAADRPKPARPGPGEAGAGLAPEALKPEEAGYTNRLLKAKRRVWEERDKGDAE</sequence>
<feature type="compositionally biased region" description="Low complexity" evidence="1">
    <location>
        <begin position="958"/>
        <end position="975"/>
    </location>
</feature>
<dbReference type="InterPro" id="IPR002035">
    <property type="entry name" value="VWF_A"/>
</dbReference>
<feature type="compositionally biased region" description="Basic and acidic residues" evidence="1">
    <location>
        <begin position="1014"/>
        <end position="1025"/>
    </location>
</feature>
<dbReference type="PANTHER" id="PTHR37947:SF2">
    <property type="entry name" value="VON WILLEBRAND FACTOR TYPE A"/>
    <property type="match status" value="1"/>
</dbReference>
<dbReference type="PANTHER" id="PTHR37947">
    <property type="entry name" value="BLL2462 PROTEIN"/>
    <property type="match status" value="1"/>
</dbReference>
<dbReference type="Pfam" id="PF13519">
    <property type="entry name" value="VWA_2"/>
    <property type="match status" value="1"/>
</dbReference>
<dbReference type="Gene3D" id="3.40.50.410">
    <property type="entry name" value="von Willebrand factor, type A domain"/>
    <property type="match status" value="1"/>
</dbReference>
<evidence type="ECO:0000259" key="3">
    <source>
        <dbReference type="SMART" id="SM00327"/>
    </source>
</evidence>
<dbReference type="RefSeq" id="WP_277860837.1">
    <property type="nucleotide sequence ID" value="NZ_JARRAG010000002.1"/>
</dbReference>
<organism evidence="4 5">
    <name type="scientific">Paludisphaera mucosa</name>
    <dbReference type="NCBI Taxonomy" id="3030827"/>
    <lineage>
        <taxon>Bacteria</taxon>
        <taxon>Pseudomonadati</taxon>
        <taxon>Planctomycetota</taxon>
        <taxon>Planctomycetia</taxon>
        <taxon>Isosphaerales</taxon>
        <taxon>Isosphaeraceae</taxon>
        <taxon>Paludisphaera</taxon>
    </lineage>
</organism>
<dbReference type="Pfam" id="PF07090">
    <property type="entry name" value="GATase1_like"/>
    <property type="match status" value="1"/>
</dbReference>
<dbReference type="Pfam" id="PF13768">
    <property type="entry name" value="VWA_3"/>
    <property type="match status" value="1"/>
</dbReference>
<keyword evidence="5" id="KW-1185">Reference proteome</keyword>
<keyword evidence="2" id="KW-0812">Transmembrane</keyword>
<keyword evidence="2" id="KW-1133">Transmembrane helix</keyword>
<dbReference type="Proteomes" id="UP001216907">
    <property type="component" value="Unassembled WGS sequence"/>
</dbReference>
<dbReference type="InterPro" id="IPR029062">
    <property type="entry name" value="Class_I_gatase-like"/>
</dbReference>
<keyword evidence="2" id="KW-0472">Membrane</keyword>
<dbReference type="SUPFAM" id="SSF53300">
    <property type="entry name" value="vWA-like"/>
    <property type="match status" value="2"/>
</dbReference>
<evidence type="ECO:0000313" key="5">
    <source>
        <dbReference type="Proteomes" id="UP001216907"/>
    </source>
</evidence>
<dbReference type="SUPFAM" id="SSF52317">
    <property type="entry name" value="Class I glutamine amidotransferase-like"/>
    <property type="match status" value="2"/>
</dbReference>
<dbReference type="InterPro" id="IPR036465">
    <property type="entry name" value="vWFA_dom_sf"/>
</dbReference>
<evidence type="ECO:0000313" key="4">
    <source>
        <dbReference type="EMBL" id="MDG3004480.1"/>
    </source>
</evidence>
<dbReference type="EMBL" id="JARRAG010000002">
    <property type="protein sequence ID" value="MDG3004480.1"/>
    <property type="molecule type" value="Genomic_DNA"/>
</dbReference>
<dbReference type="CDD" id="cd00198">
    <property type="entry name" value="vWFA"/>
    <property type="match status" value="1"/>
</dbReference>
<dbReference type="SMART" id="SM00327">
    <property type="entry name" value="VWA"/>
    <property type="match status" value="2"/>
</dbReference>
<dbReference type="Gene3D" id="3.40.50.880">
    <property type="match status" value="2"/>
</dbReference>
<feature type="region of interest" description="Disordered" evidence="1">
    <location>
        <begin position="955"/>
        <end position="1025"/>
    </location>
</feature>
<feature type="transmembrane region" description="Helical" evidence="2">
    <location>
        <begin position="42"/>
        <end position="60"/>
    </location>
</feature>
<feature type="domain" description="VWFA" evidence="3">
    <location>
        <begin position="70"/>
        <end position="232"/>
    </location>
</feature>
<name>A0ABT6FAS3_9BACT</name>
<protein>
    <submittedName>
        <fullName evidence="4">Glutamine amidotransferase</fullName>
    </submittedName>
</protein>
<accession>A0ABT6FAS3</accession>